<evidence type="ECO:0000313" key="2">
    <source>
        <dbReference type="Proteomes" id="UP000319576"/>
    </source>
</evidence>
<dbReference type="EMBL" id="CP036273">
    <property type="protein sequence ID" value="QDU18491.1"/>
    <property type="molecule type" value="Genomic_DNA"/>
</dbReference>
<proteinExistence type="predicted"/>
<dbReference type="Proteomes" id="UP000319576">
    <property type="component" value="Chromosome"/>
</dbReference>
<organism evidence="1 2">
    <name type="scientific">Urbifossiella limnaea</name>
    <dbReference type="NCBI Taxonomy" id="2528023"/>
    <lineage>
        <taxon>Bacteria</taxon>
        <taxon>Pseudomonadati</taxon>
        <taxon>Planctomycetota</taxon>
        <taxon>Planctomycetia</taxon>
        <taxon>Gemmatales</taxon>
        <taxon>Gemmataceae</taxon>
        <taxon>Urbifossiella</taxon>
    </lineage>
</organism>
<accession>A0A517XLV4</accession>
<evidence type="ECO:0000313" key="1">
    <source>
        <dbReference type="EMBL" id="QDU18491.1"/>
    </source>
</evidence>
<name>A0A517XLV4_9BACT</name>
<keyword evidence="2" id="KW-1185">Reference proteome</keyword>
<dbReference type="KEGG" id="uli:ETAA1_03790"/>
<dbReference type="AlphaFoldDB" id="A0A517XLV4"/>
<gene>
    <name evidence="1" type="ORF">ETAA1_03790</name>
</gene>
<dbReference type="RefSeq" id="WP_145233822.1">
    <property type="nucleotide sequence ID" value="NZ_CP036273.1"/>
</dbReference>
<protein>
    <submittedName>
        <fullName evidence="1">Uncharacterized protein</fullName>
    </submittedName>
</protein>
<sequence length="63" mass="6575">MSATRPGAILRQLHPADPDDAPLLAQFAGRRDPAAFAALVRRHGRWSSPCAARGAASGGKMPP</sequence>
<reference evidence="1 2" key="1">
    <citation type="submission" date="2019-02" db="EMBL/GenBank/DDBJ databases">
        <title>Deep-cultivation of Planctomycetes and their phenomic and genomic characterization uncovers novel biology.</title>
        <authorList>
            <person name="Wiegand S."/>
            <person name="Jogler M."/>
            <person name="Boedeker C."/>
            <person name="Pinto D."/>
            <person name="Vollmers J."/>
            <person name="Rivas-Marin E."/>
            <person name="Kohn T."/>
            <person name="Peeters S.H."/>
            <person name="Heuer A."/>
            <person name="Rast P."/>
            <person name="Oberbeckmann S."/>
            <person name="Bunk B."/>
            <person name="Jeske O."/>
            <person name="Meyerdierks A."/>
            <person name="Storesund J.E."/>
            <person name="Kallscheuer N."/>
            <person name="Luecker S."/>
            <person name="Lage O.M."/>
            <person name="Pohl T."/>
            <person name="Merkel B.J."/>
            <person name="Hornburger P."/>
            <person name="Mueller R.-W."/>
            <person name="Bruemmer F."/>
            <person name="Labrenz M."/>
            <person name="Spormann A.M."/>
            <person name="Op den Camp H."/>
            <person name="Overmann J."/>
            <person name="Amann R."/>
            <person name="Jetten M.S.M."/>
            <person name="Mascher T."/>
            <person name="Medema M.H."/>
            <person name="Devos D.P."/>
            <person name="Kaster A.-K."/>
            <person name="Ovreas L."/>
            <person name="Rohde M."/>
            <person name="Galperin M.Y."/>
            <person name="Jogler C."/>
        </authorList>
    </citation>
    <scope>NUCLEOTIDE SEQUENCE [LARGE SCALE GENOMIC DNA]</scope>
    <source>
        <strain evidence="1 2">ETA_A1</strain>
    </source>
</reference>